<dbReference type="InterPro" id="IPR017871">
    <property type="entry name" value="ABC_transporter-like_CS"/>
</dbReference>
<dbReference type="PANTHER" id="PTHR42855">
    <property type="entry name" value="ABC TRANSPORTER ATP-BINDING SUBUNIT"/>
    <property type="match status" value="1"/>
</dbReference>
<dbReference type="PROSITE" id="PS00211">
    <property type="entry name" value="ABC_TRANSPORTER_1"/>
    <property type="match status" value="1"/>
</dbReference>
<proteinExistence type="predicted"/>
<dbReference type="Pfam" id="PF12848">
    <property type="entry name" value="ABC_tran_Xtn"/>
    <property type="match status" value="1"/>
</dbReference>
<keyword evidence="2" id="KW-0067">ATP-binding</keyword>
<dbReference type="InterPro" id="IPR032781">
    <property type="entry name" value="ABC_tran_Xtn"/>
</dbReference>
<dbReference type="AlphaFoldDB" id="A0A9Q5JFF7"/>
<evidence type="ECO:0000313" key="4">
    <source>
        <dbReference type="EMBL" id="OFI46252.1"/>
    </source>
</evidence>
<evidence type="ECO:0000259" key="3">
    <source>
        <dbReference type="PROSITE" id="PS50893"/>
    </source>
</evidence>
<feature type="domain" description="ABC transporter" evidence="3">
    <location>
        <begin position="329"/>
        <end position="526"/>
    </location>
</feature>
<comment type="caution">
    <text evidence="4">The sequence shown here is derived from an EMBL/GenBank/DDBJ whole genome shotgun (WGS) entry which is preliminary data.</text>
</comment>
<keyword evidence="5" id="KW-1185">Reference proteome</keyword>
<dbReference type="FunFam" id="3.40.50.300:FF:000011">
    <property type="entry name" value="Putative ABC transporter ATP-binding component"/>
    <property type="match status" value="1"/>
</dbReference>
<dbReference type="SUPFAM" id="SSF52540">
    <property type="entry name" value="P-loop containing nucleoside triphosphate hydrolases"/>
    <property type="match status" value="2"/>
</dbReference>
<dbReference type="OrthoDB" id="9760950at2"/>
<dbReference type="SMART" id="SM00382">
    <property type="entry name" value="AAA"/>
    <property type="match status" value="2"/>
</dbReference>
<sequence length="526" mass="60360">MLVQLNKITKNFGGLPLFDNISLSISDNQRIGLVGNNGTGKTTLLKLLSGQEHPEFGTVSKNKGVKVGYLEQNPIISEDAVFKHIIENFDQISKQKRELSRVERMMADPETYDDKLLTYYGRLQEEFEKQGGYEIEDRVISVLKGLDLGDKLEQSLDSLSGGERVRVELVKLLVSDSDLLLLDEPTNHLDLEGISWLENFLNNSKKAVIVVSHDREFLDKVTQRTIEIEDSKLIDYPGNYSIYQKLKKERVKQMQKDFDLQQAELARLRKLARQYRQWGNESGEEKFYKKAKEIEHRIERMTILKAPEATKKRVRVDISTTIKASKELVKVIDLCKIMGEKILFEDSDFIIFKGERIAVMGENGSGKSTLLKIILGQISPDQGNVKISDSVQIGYLPQVIKFDKENQRIIEYTKDITGNEERARRELAKFGFYAGDVSKRLKDLSGGEKVRLYLLKIFQNKINLLIMDEPTNHLDIFAREEVEKILANYQGTLLAVSHDRYFLKKNFDKTLLVDDGRVEKYGQLIL</sequence>
<dbReference type="Gene3D" id="3.40.50.300">
    <property type="entry name" value="P-loop containing nucleotide triphosphate hydrolases"/>
    <property type="match status" value="2"/>
</dbReference>
<dbReference type="CDD" id="cd03221">
    <property type="entry name" value="ABCF_EF-3"/>
    <property type="match status" value="2"/>
</dbReference>
<reference evidence="5" key="1">
    <citation type="submission" date="2016-09" db="EMBL/GenBank/DDBJ databases">
        <title>Draft genome sequence of a novel species of the family Streptococcaceae isolated from flowers.</title>
        <authorList>
            <person name="Chuah L.-O."/>
            <person name="Yap K.-P."/>
            <person name="Thong K.L."/>
            <person name="Liong M.T."/>
            <person name="Ahmad R."/>
            <person name="Rusul G."/>
        </authorList>
    </citation>
    <scope>NUCLEOTIDE SEQUENCE [LARGE SCALE GENOMIC DNA]</scope>
    <source>
        <strain evidence="5">HibF3</strain>
    </source>
</reference>
<accession>A0A9Q5JFF7</accession>
<feature type="domain" description="ABC transporter" evidence="3">
    <location>
        <begin position="3"/>
        <end position="255"/>
    </location>
</feature>
<name>A0A9Q5JFF7_9LACT</name>
<organism evidence="4 5">
    <name type="scientific">Floricoccus penangensis</name>
    <dbReference type="NCBI Taxonomy" id="1859475"/>
    <lineage>
        <taxon>Bacteria</taxon>
        <taxon>Bacillati</taxon>
        <taxon>Bacillota</taxon>
        <taxon>Bacilli</taxon>
        <taxon>Lactobacillales</taxon>
        <taxon>Streptococcaceae</taxon>
        <taxon>Floricoccus</taxon>
    </lineage>
</organism>
<dbReference type="EMBL" id="MKIQ01000028">
    <property type="protein sequence ID" value="OFI46252.1"/>
    <property type="molecule type" value="Genomic_DNA"/>
</dbReference>
<dbReference type="InterPro" id="IPR003439">
    <property type="entry name" value="ABC_transporter-like_ATP-bd"/>
</dbReference>
<dbReference type="NCBIfam" id="NF000355">
    <property type="entry name" value="ribo_prot_ABC_F"/>
    <property type="match status" value="1"/>
</dbReference>
<dbReference type="InterPro" id="IPR051309">
    <property type="entry name" value="ABCF_ATPase"/>
</dbReference>
<dbReference type="PANTHER" id="PTHR42855:SF2">
    <property type="entry name" value="DRUG RESISTANCE ABC TRANSPORTER,ATP-BINDING PROTEIN"/>
    <property type="match status" value="1"/>
</dbReference>
<protein>
    <submittedName>
        <fullName evidence="4">ABC transporter</fullName>
    </submittedName>
</protein>
<evidence type="ECO:0000256" key="1">
    <source>
        <dbReference type="ARBA" id="ARBA00022741"/>
    </source>
</evidence>
<evidence type="ECO:0000256" key="2">
    <source>
        <dbReference type="ARBA" id="ARBA00022840"/>
    </source>
</evidence>
<dbReference type="RefSeq" id="WP_070788189.1">
    <property type="nucleotide sequence ID" value="NZ_MKIQ01000028.1"/>
</dbReference>
<dbReference type="InterPro" id="IPR003593">
    <property type="entry name" value="AAA+_ATPase"/>
</dbReference>
<dbReference type="PROSITE" id="PS50893">
    <property type="entry name" value="ABC_TRANSPORTER_2"/>
    <property type="match status" value="2"/>
</dbReference>
<dbReference type="GO" id="GO:0016887">
    <property type="term" value="F:ATP hydrolysis activity"/>
    <property type="evidence" value="ECO:0007669"/>
    <property type="project" value="InterPro"/>
</dbReference>
<dbReference type="InterPro" id="IPR027417">
    <property type="entry name" value="P-loop_NTPase"/>
</dbReference>
<dbReference type="Pfam" id="PF00005">
    <property type="entry name" value="ABC_tran"/>
    <property type="match status" value="2"/>
</dbReference>
<dbReference type="GO" id="GO:0005524">
    <property type="term" value="F:ATP binding"/>
    <property type="evidence" value="ECO:0007669"/>
    <property type="project" value="UniProtKB-KW"/>
</dbReference>
<keyword evidence="1" id="KW-0547">Nucleotide-binding</keyword>
<gene>
    <name evidence="4" type="ORF">BG262_04345</name>
</gene>
<evidence type="ECO:0000313" key="5">
    <source>
        <dbReference type="Proteomes" id="UP000177273"/>
    </source>
</evidence>
<dbReference type="Proteomes" id="UP000177273">
    <property type="component" value="Unassembled WGS sequence"/>
</dbReference>